<dbReference type="EMBL" id="LNQR01000101">
    <property type="protein sequence ID" value="KWT81151.1"/>
    <property type="molecule type" value="Genomic_DNA"/>
</dbReference>
<keyword evidence="2" id="KW-1185">Reference proteome</keyword>
<dbReference type="InterPro" id="IPR009279">
    <property type="entry name" value="Portal_Mu"/>
</dbReference>
<organism evidence="1 2">
    <name type="scientific">Candidatus Magnetominusculus xianensis</name>
    <dbReference type="NCBI Taxonomy" id="1748249"/>
    <lineage>
        <taxon>Bacteria</taxon>
        <taxon>Pseudomonadati</taxon>
        <taxon>Nitrospirota</taxon>
        <taxon>Nitrospiria</taxon>
        <taxon>Nitrospirales</taxon>
        <taxon>Nitrospiraceae</taxon>
        <taxon>Candidatus Magnetominusculus</taxon>
    </lineage>
</organism>
<dbReference type="RefSeq" id="WP_085053279.1">
    <property type="nucleotide sequence ID" value="NZ_LNQR01000101.1"/>
</dbReference>
<evidence type="ECO:0000313" key="1">
    <source>
        <dbReference type="EMBL" id="KWT81151.1"/>
    </source>
</evidence>
<dbReference type="Pfam" id="PF06074">
    <property type="entry name" value="Portal_Mu"/>
    <property type="match status" value="1"/>
</dbReference>
<sequence length="517" mass="56913">MAMPVSGKPLLSEIAVASVRSRYNTYPSSGLTPERLVRILREADQGNIMRLMELMEEMQEKDTQIASTLQTRSLQVAGLEWEVLPAAVSRQDKKTAAAAGEMLRYIGNLEGALLGMMDAIGKGFSVHEIMWEIAGGSVWIRELKRISQGRFTFNSKDAILSIPRLLTAAEPVWGEELVLNKFVLHRYENRAVITPRAGLLRSCAYIYLFKSYAIKDWVVFNELFSVPMRMGKYKTGATKEEIDVLKEAVFNLGVDAAAVISDSTTIELLESKLRSDTKSFSEFIAMCDKSISKLVLGHTGSSEGTPGKLGSEDEAKEVRRDILEADAKALAKTIKTYILTPWVLYNYGLDAGVPQFKFHYERQEDLEKTAKVYSALTGIGFTDIGVSHIHERFGIPAPEEDEPTLKSSTTANAKLPDTTLPANKLMLNTADEYTPEQQAIEDLRQASAANWEGQMKGLTDPITEIIDGSASLEEAKARLSGAFGSLDDAALQKTLSESMFTAAVWGRLTKWSGGAGE</sequence>
<gene>
    <name evidence="1" type="ORF">ASN18_2657</name>
</gene>
<dbReference type="Proteomes" id="UP000060487">
    <property type="component" value="Unassembled WGS sequence"/>
</dbReference>
<evidence type="ECO:0000313" key="2">
    <source>
        <dbReference type="Proteomes" id="UP000060487"/>
    </source>
</evidence>
<proteinExistence type="predicted"/>
<protein>
    <submittedName>
        <fullName evidence="1">Mu-like prophage protein gp29</fullName>
    </submittedName>
</protein>
<name>A0ABR5SDP0_9BACT</name>
<reference evidence="1 2" key="1">
    <citation type="submission" date="2015-11" db="EMBL/GenBank/DDBJ databases">
        <authorList>
            <person name="Lin W."/>
        </authorList>
    </citation>
    <scope>NUCLEOTIDE SEQUENCE [LARGE SCALE GENOMIC DNA]</scope>
    <source>
        <strain evidence="1 2">HCH-1</strain>
    </source>
</reference>
<accession>A0ABR5SDP0</accession>
<comment type="caution">
    <text evidence="1">The sequence shown here is derived from an EMBL/GenBank/DDBJ whole genome shotgun (WGS) entry which is preliminary data.</text>
</comment>